<evidence type="ECO:0000313" key="8">
    <source>
        <dbReference type="Proteomes" id="UP000235728"/>
    </source>
</evidence>
<keyword evidence="6" id="KW-0472">Membrane</keyword>
<evidence type="ECO:0000256" key="1">
    <source>
        <dbReference type="ARBA" id="ARBA00004173"/>
    </source>
</evidence>
<evidence type="ECO:0000256" key="3">
    <source>
        <dbReference type="ARBA" id="ARBA00004370"/>
    </source>
</evidence>
<name>A0A2N6NCY6_BEABA</name>
<evidence type="ECO:0000256" key="4">
    <source>
        <dbReference type="ARBA" id="ARBA00022824"/>
    </source>
</evidence>
<evidence type="ECO:0000313" key="7">
    <source>
        <dbReference type="EMBL" id="PMB65154.1"/>
    </source>
</evidence>
<dbReference type="PANTHER" id="PTHR48182:SF2">
    <property type="entry name" value="PROTEIN SERAC1"/>
    <property type="match status" value="1"/>
</dbReference>
<keyword evidence="5" id="KW-0496">Mitochondrion</keyword>
<dbReference type="Proteomes" id="UP000235728">
    <property type="component" value="Unassembled WGS sequence"/>
</dbReference>
<dbReference type="PANTHER" id="PTHR48182">
    <property type="entry name" value="PROTEIN SERAC1"/>
    <property type="match status" value="1"/>
</dbReference>
<evidence type="ECO:0000256" key="5">
    <source>
        <dbReference type="ARBA" id="ARBA00023128"/>
    </source>
</evidence>
<comment type="caution">
    <text evidence="7">The sequence shown here is derived from an EMBL/GenBank/DDBJ whole genome shotgun (WGS) entry which is preliminary data.</text>
</comment>
<keyword evidence="4" id="KW-0256">Endoplasmic reticulum</keyword>
<sequence>MVYAFNRGTRSEWSKHFHRMLWVPLRNPKLPERRQIPDTNLSISSFRASHPSRPLVLVGHSLATAGLMFLGTPFRGSKWQPLADALAQLMRPAGSHRGITRELGFDEPALRDRVHGFCKLRNKLSTAVACFSELHETDCGWRLGSTGVAKGMVCGRLKDAQTPGTWNSANLPRSSTRYRLDKDHLKINKYCGPTDPAFERVSDAISEMCRGANDVRRRFEISYPYQLGEDRQG</sequence>
<protein>
    <submittedName>
        <fullName evidence="7">Uncharacterized protein</fullName>
    </submittedName>
</protein>
<gene>
    <name evidence="7" type="ORF">BM221_008510</name>
</gene>
<organism evidence="7 8">
    <name type="scientific">Beauveria bassiana</name>
    <name type="common">White muscardine disease fungus</name>
    <name type="synonym">Tritirachium shiotae</name>
    <dbReference type="NCBI Taxonomy" id="176275"/>
    <lineage>
        <taxon>Eukaryota</taxon>
        <taxon>Fungi</taxon>
        <taxon>Dikarya</taxon>
        <taxon>Ascomycota</taxon>
        <taxon>Pezizomycotina</taxon>
        <taxon>Sordariomycetes</taxon>
        <taxon>Hypocreomycetidae</taxon>
        <taxon>Hypocreales</taxon>
        <taxon>Cordycipitaceae</taxon>
        <taxon>Beauveria</taxon>
    </lineage>
</organism>
<comment type="subcellular location">
    <subcellularLocation>
        <location evidence="2">Endoplasmic reticulum</location>
    </subcellularLocation>
    <subcellularLocation>
        <location evidence="3">Membrane</location>
    </subcellularLocation>
    <subcellularLocation>
        <location evidence="1">Mitochondrion</location>
    </subcellularLocation>
</comment>
<dbReference type="EMBL" id="MRVG01000010">
    <property type="protein sequence ID" value="PMB65154.1"/>
    <property type="molecule type" value="Genomic_DNA"/>
</dbReference>
<accession>A0A2N6NCY6</accession>
<dbReference type="GO" id="GO:0016020">
    <property type="term" value="C:membrane"/>
    <property type="evidence" value="ECO:0007669"/>
    <property type="project" value="UniProtKB-SubCell"/>
</dbReference>
<evidence type="ECO:0000256" key="6">
    <source>
        <dbReference type="ARBA" id="ARBA00023136"/>
    </source>
</evidence>
<dbReference type="GO" id="GO:0005783">
    <property type="term" value="C:endoplasmic reticulum"/>
    <property type="evidence" value="ECO:0007669"/>
    <property type="project" value="UniProtKB-SubCell"/>
</dbReference>
<dbReference type="InterPro" id="IPR052374">
    <property type="entry name" value="SERAC1"/>
</dbReference>
<proteinExistence type="predicted"/>
<evidence type="ECO:0000256" key="2">
    <source>
        <dbReference type="ARBA" id="ARBA00004240"/>
    </source>
</evidence>
<reference evidence="7 8" key="1">
    <citation type="journal article" date="2016" name="Appl. Microbiol. Biotechnol.">
        <title>Characterization of T-DNA insertion mutants with decreased virulence in the entomopathogenic fungus Beauveria bassiana JEF-007.</title>
        <authorList>
            <person name="Kim S."/>
            <person name="Lee S.J."/>
            <person name="Nai Y.S."/>
            <person name="Yu J.S."/>
            <person name="Lee M.R."/>
            <person name="Yang Y.T."/>
            <person name="Kim J.S."/>
        </authorList>
    </citation>
    <scope>NUCLEOTIDE SEQUENCE [LARGE SCALE GENOMIC DNA]</scope>
    <source>
        <strain evidence="7 8">JEF-007</strain>
    </source>
</reference>
<dbReference type="AlphaFoldDB" id="A0A2N6NCY6"/>
<dbReference type="GO" id="GO:0005739">
    <property type="term" value="C:mitochondrion"/>
    <property type="evidence" value="ECO:0007669"/>
    <property type="project" value="UniProtKB-SubCell"/>
</dbReference>